<dbReference type="GO" id="GO:0060090">
    <property type="term" value="F:molecular adaptor activity"/>
    <property type="evidence" value="ECO:0007669"/>
    <property type="project" value="TreeGrafter"/>
</dbReference>
<dbReference type="PANTHER" id="PTHR14791:SF29">
    <property type="entry name" value="PROTEIN KIBRA"/>
    <property type="match status" value="1"/>
</dbReference>
<evidence type="ECO:0000259" key="6">
    <source>
        <dbReference type="PROSITE" id="PS51140"/>
    </source>
</evidence>
<name>A0A6F9DRL8_9ASCI</name>
<comment type="subcellular location">
    <subcellularLocation>
        <location evidence="1">Cytoplasm</location>
    </subcellularLocation>
</comment>
<dbReference type="GO" id="GO:0035330">
    <property type="term" value="P:regulation of hippo signaling"/>
    <property type="evidence" value="ECO:0007669"/>
    <property type="project" value="TreeGrafter"/>
</dbReference>
<feature type="compositionally biased region" description="Polar residues" evidence="4">
    <location>
        <begin position="1"/>
        <end position="16"/>
    </location>
</feature>
<dbReference type="CDD" id="cd14279">
    <property type="entry name" value="CUE"/>
    <property type="match status" value="1"/>
</dbReference>
<feature type="region of interest" description="Disordered" evidence="4">
    <location>
        <begin position="286"/>
        <end position="312"/>
    </location>
</feature>
<dbReference type="Gene3D" id="2.20.70.10">
    <property type="match status" value="1"/>
</dbReference>
<dbReference type="SMART" id="SM00456">
    <property type="entry name" value="WW"/>
    <property type="match status" value="1"/>
</dbReference>
<dbReference type="GO" id="GO:0006355">
    <property type="term" value="P:regulation of DNA-templated transcription"/>
    <property type="evidence" value="ECO:0007669"/>
    <property type="project" value="TreeGrafter"/>
</dbReference>
<dbReference type="PROSITE" id="PS51140">
    <property type="entry name" value="CUE"/>
    <property type="match status" value="1"/>
</dbReference>
<dbReference type="SMART" id="SM00546">
    <property type="entry name" value="CUE"/>
    <property type="match status" value="3"/>
</dbReference>
<dbReference type="EMBL" id="LR789781">
    <property type="protein sequence ID" value="CAB3265643.1"/>
    <property type="molecule type" value="mRNA"/>
</dbReference>
<dbReference type="GO" id="GO:0016477">
    <property type="term" value="P:cell migration"/>
    <property type="evidence" value="ECO:0007669"/>
    <property type="project" value="TreeGrafter"/>
</dbReference>
<gene>
    <name evidence="7" type="primary">Rnf20</name>
</gene>
<evidence type="ECO:0000256" key="1">
    <source>
        <dbReference type="ARBA" id="ARBA00004496"/>
    </source>
</evidence>
<feature type="domain" description="WW" evidence="5">
    <location>
        <begin position="16"/>
        <end position="50"/>
    </location>
</feature>
<evidence type="ECO:0000256" key="4">
    <source>
        <dbReference type="SAM" id="MobiDB-lite"/>
    </source>
</evidence>
<dbReference type="GO" id="GO:0019900">
    <property type="term" value="F:kinase binding"/>
    <property type="evidence" value="ECO:0007669"/>
    <property type="project" value="TreeGrafter"/>
</dbReference>
<keyword evidence="2" id="KW-0963">Cytoplasm</keyword>
<accession>A0A6F9DRL8</accession>
<dbReference type="Pfam" id="PF00397">
    <property type="entry name" value="WW"/>
    <property type="match status" value="1"/>
</dbReference>
<evidence type="ECO:0000256" key="2">
    <source>
        <dbReference type="ARBA" id="ARBA00022490"/>
    </source>
</evidence>
<sequence>MSWYPQQNRGLTQQQMPLPPGWEAKYDPTNRKWFYMNHQTKTTQWDDPRLTMQMQPQQTQQPQGQRYGQQAQKPQNETSFIEADPSKVKTLLDNFDIDVEFARELLRKNQNNVSSSEGVLKSMGYTRKRPVAVNEVFVTRIHKDFPSADKETIRDILKNNRNDFIKTVTSLKEMGHERKVEADERLAQQFKEIYKDANIDVIRSVLVQVQNNGRKFRTEIEKMGFVKGGKKIEKPKPVKKEMSESDKRKMQMDMKAKFPELDKYIIELCLISTDYNFSVAEMVLKQKQKEKKKSTPTKTPPKSSYEMPSDDLYTSKTQEPVVFGEESKPIPTPKLNLFDMNKLSASTSTTFTSFTTPMKPATVVKPRIIEKTHPRTKKLVTAKKATYQPKMVDWKTSENRTKPNGPNPALRMGPDPSLLITDYFTPSGPNKEYYSGPQATNRCGPLPSNRNGPAGLSVGPMNCVV</sequence>
<feature type="compositionally biased region" description="Basic residues" evidence="4">
    <location>
        <begin position="286"/>
        <end position="295"/>
    </location>
</feature>
<dbReference type="SUPFAM" id="SSF51045">
    <property type="entry name" value="WW domain"/>
    <property type="match status" value="1"/>
</dbReference>
<dbReference type="GO" id="GO:0043130">
    <property type="term" value="F:ubiquitin binding"/>
    <property type="evidence" value="ECO:0007669"/>
    <property type="project" value="InterPro"/>
</dbReference>
<feature type="region of interest" description="Disordered" evidence="4">
    <location>
        <begin position="396"/>
        <end position="415"/>
    </location>
</feature>
<feature type="region of interest" description="Disordered" evidence="4">
    <location>
        <begin position="1"/>
        <end position="22"/>
    </location>
</feature>
<dbReference type="PROSITE" id="PS01159">
    <property type="entry name" value="WW_DOMAIN_1"/>
    <property type="match status" value="1"/>
</dbReference>
<dbReference type="InterPro" id="IPR036020">
    <property type="entry name" value="WW_dom_sf"/>
</dbReference>
<evidence type="ECO:0000313" key="7">
    <source>
        <dbReference type="EMBL" id="CAB3265643.1"/>
    </source>
</evidence>
<feature type="region of interest" description="Disordered" evidence="4">
    <location>
        <begin position="45"/>
        <end position="78"/>
    </location>
</feature>
<dbReference type="PANTHER" id="PTHR14791">
    <property type="entry name" value="BOMB/KIRA PROTEINS"/>
    <property type="match status" value="1"/>
</dbReference>
<dbReference type="InterPro" id="IPR001202">
    <property type="entry name" value="WW_dom"/>
</dbReference>
<organism evidence="7">
    <name type="scientific">Phallusia mammillata</name>
    <dbReference type="NCBI Taxonomy" id="59560"/>
    <lineage>
        <taxon>Eukaryota</taxon>
        <taxon>Metazoa</taxon>
        <taxon>Chordata</taxon>
        <taxon>Tunicata</taxon>
        <taxon>Ascidiacea</taxon>
        <taxon>Phlebobranchia</taxon>
        <taxon>Ascidiidae</taxon>
        <taxon>Phallusia</taxon>
    </lineage>
</organism>
<feature type="compositionally biased region" description="Low complexity" evidence="4">
    <location>
        <begin position="53"/>
        <end position="75"/>
    </location>
</feature>
<dbReference type="InterPro" id="IPR003892">
    <property type="entry name" value="CUE"/>
</dbReference>
<dbReference type="GO" id="GO:0046621">
    <property type="term" value="P:negative regulation of organ growth"/>
    <property type="evidence" value="ECO:0007669"/>
    <property type="project" value="TreeGrafter"/>
</dbReference>
<dbReference type="InterPro" id="IPR051105">
    <property type="entry name" value="WWC/KIBRA_Hippo_Reg"/>
</dbReference>
<protein>
    <submittedName>
        <fullName evidence="7">E3 ubiquitin-protein ligase BRE1A-like</fullName>
    </submittedName>
</protein>
<evidence type="ECO:0000259" key="5">
    <source>
        <dbReference type="PROSITE" id="PS50020"/>
    </source>
</evidence>
<keyword evidence="3" id="KW-0597">Phosphoprotein</keyword>
<evidence type="ECO:0000256" key="3">
    <source>
        <dbReference type="ARBA" id="ARBA00022553"/>
    </source>
</evidence>
<reference evidence="7" key="1">
    <citation type="submission" date="2020-04" db="EMBL/GenBank/DDBJ databases">
        <authorList>
            <person name="Neveu A P."/>
        </authorList>
    </citation>
    <scope>NUCLEOTIDE SEQUENCE</scope>
    <source>
        <tissue evidence="7">Whole embryo</tissue>
    </source>
</reference>
<feature type="domain" description="CUE" evidence="6">
    <location>
        <begin position="133"/>
        <end position="176"/>
    </location>
</feature>
<dbReference type="GO" id="GO:0005737">
    <property type="term" value="C:cytoplasm"/>
    <property type="evidence" value="ECO:0007669"/>
    <property type="project" value="UniProtKB-SubCell"/>
</dbReference>
<proteinExistence type="evidence at transcript level"/>
<dbReference type="AlphaFoldDB" id="A0A6F9DRL8"/>
<dbReference type="CDD" id="cd00201">
    <property type="entry name" value="WW"/>
    <property type="match status" value="1"/>
</dbReference>
<dbReference type="PROSITE" id="PS50020">
    <property type="entry name" value="WW_DOMAIN_2"/>
    <property type="match status" value="1"/>
</dbReference>